<dbReference type="InterPro" id="IPR050595">
    <property type="entry name" value="Bact_response_regulator"/>
</dbReference>
<keyword evidence="7" id="KW-1185">Reference proteome</keyword>
<dbReference type="RefSeq" id="WP_018976809.1">
    <property type="nucleotide sequence ID" value="NZ_BMLN01000002.1"/>
</dbReference>
<dbReference type="Gene3D" id="3.40.1550.10">
    <property type="entry name" value="CheC-like"/>
    <property type="match status" value="1"/>
</dbReference>
<dbReference type="InterPro" id="IPR028976">
    <property type="entry name" value="CheC-like_sf"/>
</dbReference>
<proteinExistence type="predicted"/>
<evidence type="ECO:0000256" key="1">
    <source>
        <dbReference type="ARBA" id="ARBA00022500"/>
    </source>
</evidence>
<dbReference type="SUPFAM" id="SSF52172">
    <property type="entry name" value="CheY-like"/>
    <property type="match status" value="1"/>
</dbReference>
<keyword evidence="3" id="KW-0902">Two-component regulatory system</keyword>
<name>A0ABQ2KU53_9BACL</name>
<dbReference type="Pfam" id="PF13690">
    <property type="entry name" value="CheX"/>
    <property type="match status" value="1"/>
</dbReference>
<dbReference type="InterPro" id="IPR001789">
    <property type="entry name" value="Sig_transdc_resp-reg_receiver"/>
</dbReference>
<dbReference type="Proteomes" id="UP000606653">
    <property type="component" value="Unassembled WGS sequence"/>
</dbReference>
<keyword evidence="1" id="KW-0145">Chemotaxis</keyword>
<accession>A0ABQ2KU53</accession>
<dbReference type="SUPFAM" id="SSF103039">
    <property type="entry name" value="CheC-like"/>
    <property type="match status" value="1"/>
</dbReference>
<evidence type="ECO:0000256" key="2">
    <source>
        <dbReference type="ARBA" id="ARBA00022553"/>
    </source>
</evidence>
<evidence type="ECO:0000259" key="5">
    <source>
        <dbReference type="PROSITE" id="PS50110"/>
    </source>
</evidence>
<keyword evidence="2 4" id="KW-0597">Phosphoprotein</keyword>
<dbReference type="InterPro" id="IPR011006">
    <property type="entry name" value="CheY-like_superfamily"/>
</dbReference>
<evidence type="ECO:0000256" key="4">
    <source>
        <dbReference type="PROSITE-ProRule" id="PRU00169"/>
    </source>
</evidence>
<feature type="modified residue" description="4-aspartylphosphate" evidence="4">
    <location>
        <position position="54"/>
    </location>
</feature>
<evidence type="ECO:0000313" key="6">
    <source>
        <dbReference type="EMBL" id="GGN93418.1"/>
    </source>
</evidence>
<reference evidence="7" key="1">
    <citation type="journal article" date="2019" name="Int. J. Syst. Evol. Microbiol.">
        <title>The Global Catalogue of Microorganisms (GCM) 10K type strain sequencing project: providing services to taxonomists for standard genome sequencing and annotation.</title>
        <authorList>
            <consortium name="The Broad Institute Genomics Platform"/>
            <consortium name="The Broad Institute Genome Sequencing Center for Infectious Disease"/>
            <person name="Wu L."/>
            <person name="Ma J."/>
        </authorList>
    </citation>
    <scope>NUCLEOTIDE SEQUENCE [LARGE SCALE GENOMIC DNA]</scope>
    <source>
        <strain evidence="7">CGMCC 1.6964</strain>
    </source>
</reference>
<dbReference type="CDD" id="cd17906">
    <property type="entry name" value="CheX"/>
    <property type="match status" value="1"/>
</dbReference>
<dbReference type="InterPro" id="IPR028051">
    <property type="entry name" value="CheX-like_dom"/>
</dbReference>
<gene>
    <name evidence="6" type="ORF">GCM10010969_07110</name>
</gene>
<sequence length="286" mass="31586">MAVRVVIVDDSPFSIAVIRNILEENGFEVVGEAGSLEEVKEVIAAAQPDLVTMDMTLPGTDGLECTRAVHAINPNIKVIVISSMMDEEILKEAKENNVSGYIQKPVDAEELLGTIQRVIAYEEIFQTLEDAYFEVFKETLKDALNRMTKTLLTYKSEYEMKEDFESRGIVVIVGIIGKFSGRLMIDLSKETAHALVAAMMKKEPSSINEITAALAEFTNIVAGNACSILNRKNKAFGLRLAPPSVMHGDRMSISHASFKTMSAAADTHYGEVMLNVGFRRGEDKWM</sequence>
<dbReference type="EMBL" id="BMLN01000002">
    <property type="protein sequence ID" value="GGN93418.1"/>
    <property type="molecule type" value="Genomic_DNA"/>
</dbReference>
<protein>
    <submittedName>
        <fullName evidence="6">Two-component system response regulator</fullName>
    </submittedName>
</protein>
<dbReference type="PANTHER" id="PTHR44591:SF14">
    <property type="entry name" value="PROTEIN PILG"/>
    <property type="match status" value="1"/>
</dbReference>
<dbReference type="PANTHER" id="PTHR44591">
    <property type="entry name" value="STRESS RESPONSE REGULATOR PROTEIN 1"/>
    <property type="match status" value="1"/>
</dbReference>
<organism evidence="6 7">
    <name type="scientific">Saccharibacillus kuerlensis</name>
    <dbReference type="NCBI Taxonomy" id="459527"/>
    <lineage>
        <taxon>Bacteria</taxon>
        <taxon>Bacillati</taxon>
        <taxon>Bacillota</taxon>
        <taxon>Bacilli</taxon>
        <taxon>Bacillales</taxon>
        <taxon>Paenibacillaceae</taxon>
        <taxon>Saccharibacillus</taxon>
    </lineage>
</organism>
<evidence type="ECO:0000313" key="7">
    <source>
        <dbReference type="Proteomes" id="UP000606653"/>
    </source>
</evidence>
<feature type="domain" description="Response regulatory" evidence="5">
    <location>
        <begin position="4"/>
        <end position="119"/>
    </location>
</feature>
<dbReference type="SMART" id="SM00448">
    <property type="entry name" value="REC"/>
    <property type="match status" value="1"/>
</dbReference>
<dbReference type="Gene3D" id="3.40.50.2300">
    <property type="match status" value="1"/>
</dbReference>
<comment type="caution">
    <text evidence="6">The sequence shown here is derived from an EMBL/GenBank/DDBJ whole genome shotgun (WGS) entry which is preliminary data.</text>
</comment>
<evidence type="ECO:0000256" key="3">
    <source>
        <dbReference type="ARBA" id="ARBA00023012"/>
    </source>
</evidence>
<dbReference type="Pfam" id="PF00072">
    <property type="entry name" value="Response_reg"/>
    <property type="match status" value="1"/>
</dbReference>
<dbReference type="PROSITE" id="PS50110">
    <property type="entry name" value="RESPONSE_REGULATORY"/>
    <property type="match status" value="1"/>
</dbReference>